<dbReference type="PROSITE" id="PS50216">
    <property type="entry name" value="DHHC"/>
    <property type="match status" value="1"/>
</dbReference>
<keyword evidence="8 10" id="KW-0012">Acyltransferase</keyword>
<comment type="catalytic activity">
    <reaction evidence="9 10">
        <text>L-cysteinyl-[protein] + hexadecanoyl-CoA = S-hexadecanoyl-L-cysteinyl-[protein] + CoA</text>
        <dbReference type="Rhea" id="RHEA:36683"/>
        <dbReference type="Rhea" id="RHEA-COMP:10131"/>
        <dbReference type="Rhea" id="RHEA-COMP:11032"/>
        <dbReference type="ChEBI" id="CHEBI:29950"/>
        <dbReference type="ChEBI" id="CHEBI:57287"/>
        <dbReference type="ChEBI" id="CHEBI:57379"/>
        <dbReference type="ChEBI" id="CHEBI:74151"/>
        <dbReference type="EC" id="2.3.1.225"/>
    </reaction>
</comment>
<keyword evidence="6" id="KW-0564">Palmitate</keyword>
<dbReference type="Pfam" id="PF01529">
    <property type="entry name" value="DHHC"/>
    <property type="match status" value="1"/>
</dbReference>
<dbReference type="Proteomes" id="UP001187682">
    <property type="component" value="Unassembled WGS sequence"/>
</dbReference>
<evidence type="ECO:0000256" key="3">
    <source>
        <dbReference type="ARBA" id="ARBA00022692"/>
    </source>
</evidence>
<keyword evidence="7" id="KW-0449">Lipoprotein</keyword>
<dbReference type="InterPro" id="IPR039859">
    <property type="entry name" value="PFA4/ZDH16/20/ERF2-like"/>
</dbReference>
<evidence type="ECO:0000256" key="9">
    <source>
        <dbReference type="ARBA" id="ARBA00048048"/>
    </source>
</evidence>
<proteinExistence type="inferred from homology"/>
<evidence type="ECO:0000256" key="6">
    <source>
        <dbReference type="ARBA" id="ARBA00023139"/>
    </source>
</evidence>
<keyword evidence="13" id="KW-1185">Reference proteome</keyword>
<gene>
    <name evidence="12" type="ORF">DNG_04829</name>
</gene>
<keyword evidence="5 10" id="KW-0472">Membrane</keyword>
<evidence type="ECO:0000256" key="1">
    <source>
        <dbReference type="ARBA" id="ARBA00004141"/>
    </source>
</evidence>
<comment type="caution">
    <text evidence="12">The sequence shown here is derived from an EMBL/GenBank/DDBJ whole genome shotgun (WGS) entry which is preliminary data.</text>
</comment>
<accession>A0AAE8MWW1</accession>
<evidence type="ECO:0000313" key="13">
    <source>
        <dbReference type="Proteomes" id="UP001187682"/>
    </source>
</evidence>
<reference evidence="12" key="1">
    <citation type="submission" date="2018-03" db="EMBL/GenBank/DDBJ databases">
        <authorList>
            <person name="Guldener U."/>
        </authorList>
    </citation>
    <scope>NUCLEOTIDE SEQUENCE</scope>
</reference>
<feature type="transmembrane region" description="Helical" evidence="10">
    <location>
        <begin position="45"/>
        <end position="64"/>
    </location>
</feature>
<evidence type="ECO:0000259" key="11">
    <source>
        <dbReference type="Pfam" id="PF01529"/>
    </source>
</evidence>
<comment type="subcellular location">
    <subcellularLocation>
        <location evidence="1">Membrane</location>
        <topology evidence="1">Multi-pass membrane protein</topology>
    </subcellularLocation>
</comment>
<dbReference type="EMBL" id="ONZQ02000006">
    <property type="protein sequence ID" value="SPO02156.1"/>
    <property type="molecule type" value="Genomic_DNA"/>
</dbReference>
<protein>
    <recommendedName>
        <fullName evidence="10">Palmitoyltransferase</fullName>
        <ecNumber evidence="10">2.3.1.225</ecNumber>
    </recommendedName>
</protein>
<feature type="domain" description="Palmitoyltransferase DHHC" evidence="11">
    <location>
        <begin position="102"/>
        <end position="201"/>
    </location>
</feature>
<feature type="transmembrane region" description="Helical" evidence="10">
    <location>
        <begin position="12"/>
        <end position="33"/>
    </location>
</feature>
<feature type="transmembrane region" description="Helical" evidence="10">
    <location>
        <begin position="124"/>
        <end position="143"/>
    </location>
</feature>
<keyword evidence="4 10" id="KW-1133">Transmembrane helix</keyword>
<evidence type="ECO:0000256" key="2">
    <source>
        <dbReference type="ARBA" id="ARBA00022679"/>
    </source>
</evidence>
<evidence type="ECO:0000256" key="7">
    <source>
        <dbReference type="ARBA" id="ARBA00023288"/>
    </source>
</evidence>
<dbReference type="GO" id="GO:0016020">
    <property type="term" value="C:membrane"/>
    <property type="evidence" value="ECO:0007669"/>
    <property type="project" value="UniProtKB-SubCell"/>
</dbReference>
<sequence>MEEITDIPFIQRLAVPSVCLLISFLAYTSQILFHTAENLDPGPPTPKQTVVFNLLLASLWWTYYRACSVSPGRYPEFTPADAKGTPGGPEALDRFPPRHPMMDHHCPWTGNCVSLTTYPHFLRFLLYANLSLWNLSYLLFLRFGAIWSSRNWPAYLGPSLPALIHLTLLGIVCFVTEVALGLMLVATIKGWIFNVTTIEDSEIERHERNVERGGWFDNDSEPQEKVEFPYDVSFFGNMSQAMGTRNFLLWFFPFSGSPSISPDRTGAGWVYEENDINDAPGMWPPPDPSRREWSSTAVDPEFEMPTYASPSEQREAFRRRQEADVQRWGRQRDNILAELEEVDDYEVDSPVEKQGRVRRVYEEDIEVLDDDDDVPLGELVRRRKGVRREEE</sequence>
<keyword evidence="2 10" id="KW-0808">Transferase</keyword>
<evidence type="ECO:0000256" key="10">
    <source>
        <dbReference type="RuleBase" id="RU079119"/>
    </source>
</evidence>
<evidence type="ECO:0000256" key="4">
    <source>
        <dbReference type="ARBA" id="ARBA00022989"/>
    </source>
</evidence>
<evidence type="ECO:0000313" key="12">
    <source>
        <dbReference type="EMBL" id="SPO02156.1"/>
    </source>
</evidence>
<dbReference type="EC" id="2.3.1.225" evidence="10"/>
<name>A0AAE8MWW1_9PEZI</name>
<organism evidence="12 13">
    <name type="scientific">Cephalotrichum gorgonifer</name>
    <dbReference type="NCBI Taxonomy" id="2041049"/>
    <lineage>
        <taxon>Eukaryota</taxon>
        <taxon>Fungi</taxon>
        <taxon>Dikarya</taxon>
        <taxon>Ascomycota</taxon>
        <taxon>Pezizomycotina</taxon>
        <taxon>Sordariomycetes</taxon>
        <taxon>Hypocreomycetidae</taxon>
        <taxon>Microascales</taxon>
        <taxon>Microascaceae</taxon>
        <taxon>Cephalotrichum</taxon>
    </lineage>
</organism>
<feature type="transmembrane region" description="Helical" evidence="10">
    <location>
        <begin position="163"/>
        <end position="185"/>
    </location>
</feature>
<comment type="domain">
    <text evidence="10">The DHHC domain is required for palmitoyltransferase activity.</text>
</comment>
<evidence type="ECO:0000256" key="5">
    <source>
        <dbReference type="ARBA" id="ARBA00023136"/>
    </source>
</evidence>
<dbReference type="AlphaFoldDB" id="A0AAE8MWW1"/>
<dbReference type="GO" id="GO:0019706">
    <property type="term" value="F:protein-cysteine S-palmitoyltransferase activity"/>
    <property type="evidence" value="ECO:0007669"/>
    <property type="project" value="UniProtKB-EC"/>
</dbReference>
<evidence type="ECO:0000256" key="8">
    <source>
        <dbReference type="ARBA" id="ARBA00023315"/>
    </source>
</evidence>
<dbReference type="PANTHER" id="PTHR12246">
    <property type="entry name" value="PALMITOYLTRANSFERASE ZDHHC16"/>
    <property type="match status" value="1"/>
</dbReference>
<keyword evidence="3 10" id="KW-0812">Transmembrane</keyword>
<dbReference type="InterPro" id="IPR001594">
    <property type="entry name" value="Palmitoyltrfase_DHHC"/>
</dbReference>
<comment type="similarity">
    <text evidence="10">Belongs to the DHHC palmitoyltransferase family.</text>
</comment>